<dbReference type="InterPro" id="IPR011330">
    <property type="entry name" value="Glyco_hydro/deAcase_b/a-brl"/>
</dbReference>
<gene>
    <name evidence="5" type="ORF">D0T12_09275</name>
</gene>
<dbReference type="PANTHER" id="PTHR34216:SF3">
    <property type="entry name" value="POLY-BETA-1,6-N-ACETYL-D-GLUCOSAMINE N-DEACETYLASE"/>
    <property type="match status" value="1"/>
</dbReference>
<protein>
    <submittedName>
        <fullName evidence="5">Polysaccharide deacetylase</fullName>
    </submittedName>
</protein>
<dbReference type="AlphaFoldDB" id="A0A372GIP3"/>
<dbReference type="InterPro" id="IPR051398">
    <property type="entry name" value="Polysacch_Deacetylase"/>
</dbReference>
<dbReference type="PANTHER" id="PTHR34216">
    <property type="match status" value="1"/>
</dbReference>
<dbReference type="SUPFAM" id="SSF88713">
    <property type="entry name" value="Glycoside hydrolase/deacetylase"/>
    <property type="match status" value="1"/>
</dbReference>
<keyword evidence="2" id="KW-0732">Signal</keyword>
<comment type="caution">
    <text evidence="5">The sequence shown here is derived from an EMBL/GenBank/DDBJ whole genome shotgun (WGS) entry which is preliminary data.</text>
</comment>
<dbReference type="OrthoDB" id="9778320at2"/>
<dbReference type="EMBL" id="QVNQ01000003">
    <property type="protein sequence ID" value="RFS85240.1"/>
    <property type="molecule type" value="Genomic_DNA"/>
</dbReference>
<evidence type="ECO:0000313" key="5">
    <source>
        <dbReference type="EMBL" id="RFS85240.1"/>
    </source>
</evidence>
<reference evidence="5 6" key="1">
    <citation type="submission" date="2018-08" db="EMBL/GenBank/DDBJ databases">
        <title>Actinomadura spongicola sp. nov., isolated from marine sponge Leucetta chagosensis.</title>
        <authorList>
            <person name="Li L."/>
            <person name="Lin H.W."/>
        </authorList>
    </citation>
    <scope>NUCLEOTIDE SEQUENCE [LARGE SCALE GENOMIC DNA]</scope>
    <source>
        <strain evidence="5 6">LHW52907</strain>
    </source>
</reference>
<dbReference type="Proteomes" id="UP000262882">
    <property type="component" value="Unassembled WGS sequence"/>
</dbReference>
<keyword evidence="6" id="KW-1185">Reference proteome</keyword>
<evidence type="ECO:0000313" key="6">
    <source>
        <dbReference type="Proteomes" id="UP000262882"/>
    </source>
</evidence>
<evidence type="ECO:0000256" key="3">
    <source>
        <dbReference type="SAM" id="MobiDB-lite"/>
    </source>
</evidence>
<organism evidence="5 6">
    <name type="scientific">Actinomadura spongiicola</name>
    <dbReference type="NCBI Taxonomy" id="2303421"/>
    <lineage>
        <taxon>Bacteria</taxon>
        <taxon>Bacillati</taxon>
        <taxon>Actinomycetota</taxon>
        <taxon>Actinomycetes</taxon>
        <taxon>Streptosporangiales</taxon>
        <taxon>Thermomonosporaceae</taxon>
        <taxon>Actinomadura</taxon>
    </lineage>
</organism>
<sequence>MPLLHKIAGVVVVCAVVLGLVLPAVRPEKRQAAARVGGAGAEVSGTPRAPAVVATPAGPVPGAAPGAVAVKANELGQVPVLMYHRIVPKAETPLDRSTKELYDELTRLAKSGYTPITAAEFVGGRFDVPAGRHPVVLTFDDSTPGHFALDANGWPKGDTAVAIIQRVARENPGFRAVATFYLNKDLFGMADAQAAVGLKWLVQRGFELGNHTMSHPSLGGLSQGEVRAEIGGLEDRVVRLTGRHTTTLAYPYGAVPRKAAWARADGGRYTFRGIFLAGWRPSPSPFDENFDRWNITRVRSEGKVEENDCTKFCSTAWLDYLDKNPDERYTSDGDSNTVTFPRTAEGRLAKEHRGRARAY</sequence>
<dbReference type="InterPro" id="IPR002509">
    <property type="entry name" value="NODB_dom"/>
</dbReference>
<evidence type="ECO:0000256" key="1">
    <source>
        <dbReference type="ARBA" id="ARBA00004613"/>
    </source>
</evidence>
<feature type="domain" description="NodB homology" evidence="4">
    <location>
        <begin position="133"/>
        <end position="359"/>
    </location>
</feature>
<evidence type="ECO:0000259" key="4">
    <source>
        <dbReference type="PROSITE" id="PS51677"/>
    </source>
</evidence>
<name>A0A372GIP3_9ACTN</name>
<accession>A0A372GIP3</accession>
<evidence type="ECO:0000256" key="2">
    <source>
        <dbReference type="ARBA" id="ARBA00022729"/>
    </source>
</evidence>
<dbReference type="Gene3D" id="3.20.20.370">
    <property type="entry name" value="Glycoside hydrolase/deacetylase"/>
    <property type="match status" value="1"/>
</dbReference>
<dbReference type="Pfam" id="PF01522">
    <property type="entry name" value="Polysacc_deac_1"/>
    <property type="match status" value="1"/>
</dbReference>
<dbReference type="GO" id="GO:0016810">
    <property type="term" value="F:hydrolase activity, acting on carbon-nitrogen (but not peptide) bonds"/>
    <property type="evidence" value="ECO:0007669"/>
    <property type="project" value="InterPro"/>
</dbReference>
<feature type="region of interest" description="Disordered" evidence="3">
    <location>
        <begin position="328"/>
        <end position="359"/>
    </location>
</feature>
<comment type="subcellular location">
    <subcellularLocation>
        <location evidence="1">Secreted</location>
    </subcellularLocation>
</comment>
<dbReference type="GO" id="GO:0005576">
    <property type="term" value="C:extracellular region"/>
    <property type="evidence" value="ECO:0007669"/>
    <property type="project" value="UniProtKB-SubCell"/>
</dbReference>
<dbReference type="PROSITE" id="PS51677">
    <property type="entry name" value="NODB"/>
    <property type="match status" value="1"/>
</dbReference>
<dbReference type="GO" id="GO:0005975">
    <property type="term" value="P:carbohydrate metabolic process"/>
    <property type="evidence" value="ECO:0007669"/>
    <property type="project" value="InterPro"/>
</dbReference>
<proteinExistence type="predicted"/>